<comment type="similarity">
    <text evidence="3 13">Belongs to the class VI-like SAM-binding methyltransferase superfamily. Isoprenylcysteine carboxyl methyltransferase family.</text>
</comment>
<dbReference type="PANTHER" id="PTHR12714">
    <property type="entry name" value="PROTEIN-S ISOPRENYLCYSTEINE O-METHYLTRANSFERASE"/>
    <property type="match status" value="1"/>
</dbReference>
<feature type="transmembrane region" description="Helical" evidence="13">
    <location>
        <begin position="138"/>
        <end position="157"/>
    </location>
</feature>
<reference evidence="16" key="4">
    <citation type="submission" date="2025-04" db="UniProtKB">
        <authorList>
            <consortium name="RefSeq"/>
        </authorList>
    </citation>
    <scope>IDENTIFICATION</scope>
    <source>
        <tissue evidence="16">Whole organism</tissue>
    </source>
</reference>
<evidence type="ECO:0000256" key="5">
    <source>
        <dbReference type="ARBA" id="ARBA00022603"/>
    </source>
</evidence>
<dbReference type="OrthoDB" id="422086at2759"/>
<name>A0A6A0HC13_HYAAZ</name>
<dbReference type="CTD" id="136030347"/>
<dbReference type="KEGG" id="hazt:108667756"/>
<keyword evidence="8 13" id="KW-0812">Transmembrane</keyword>
<feature type="transmembrane region" description="Helical" evidence="13">
    <location>
        <begin position="71"/>
        <end position="93"/>
    </location>
</feature>
<comment type="function">
    <text evidence="11">Catalyzes the post-translational methylation of isoprenylated C-terminal cysteine residues.</text>
</comment>
<evidence type="ECO:0000256" key="6">
    <source>
        <dbReference type="ARBA" id="ARBA00022679"/>
    </source>
</evidence>
<evidence type="ECO:0000256" key="3">
    <source>
        <dbReference type="ARBA" id="ARBA00009140"/>
    </source>
</evidence>
<evidence type="ECO:0000313" key="14">
    <source>
        <dbReference type="EMBL" id="KAA0202804.1"/>
    </source>
</evidence>
<feature type="transmembrane region" description="Helical" evidence="13">
    <location>
        <begin position="12"/>
        <end position="33"/>
    </location>
</feature>
<feature type="transmembrane region" description="Helical" evidence="13">
    <location>
        <begin position="164"/>
        <end position="181"/>
    </location>
</feature>
<dbReference type="GeneID" id="108667756"/>
<dbReference type="EMBL" id="JQDR03002994">
    <property type="protein sequence ID" value="KAA0202804.1"/>
    <property type="molecule type" value="Genomic_DNA"/>
</dbReference>
<dbReference type="Pfam" id="PF04140">
    <property type="entry name" value="ICMT"/>
    <property type="match status" value="1"/>
</dbReference>
<sequence length="292" mass="33540">MSLIRNGQVSLQSFILGSFVSSYLLLSALHLWLTAAPQWFLWILSNSWIYILAYFILSNIIIRLLYWDDEWMVAVCGNLTGVAFGSGLVIVALDLHGLRIFGGYVMVLAFFHFSEYFITAATNPTTLSLDSYLLNHSWAYWLAGSASWAEYFLELWLFPPIKSLWYVAAAGATICILGEITRKLSMITAQKNFNHLVQVRRQSGHKLVTHGVYGWFRHPSYVGWFWWSVGTQILLINPVCAVLYAVTSWLFFKERITFEEMTLISFFGQEYIDYQKRVGTGLPFIKGYLLQD</sequence>
<reference evidence="14" key="3">
    <citation type="submission" date="2019-06" db="EMBL/GenBank/DDBJ databases">
        <authorList>
            <person name="Poynton C."/>
            <person name="Hasenbein S."/>
            <person name="Benoit J.B."/>
            <person name="Sepulveda M.S."/>
            <person name="Poelchau M.F."/>
            <person name="Murali S.C."/>
            <person name="Chen S."/>
            <person name="Glastad K.M."/>
            <person name="Werren J.H."/>
            <person name="Vineis J.H."/>
            <person name="Bowen J.L."/>
            <person name="Friedrich M."/>
            <person name="Jones J."/>
            <person name="Robertson H.M."/>
            <person name="Feyereisen R."/>
            <person name="Mechler-Hickson A."/>
            <person name="Mathers N."/>
            <person name="Lee C.E."/>
            <person name="Colbourne J.K."/>
            <person name="Biales A."/>
            <person name="Johnston J.S."/>
            <person name="Wellborn G.A."/>
            <person name="Rosendale A.J."/>
            <person name="Cridge A.G."/>
            <person name="Munoz-Torres M.C."/>
            <person name="Bain P.A."/>
            <person name="Manny A.R."/>
            <person name="Major K.M."/>
            <person name="Lambert F.N."/>
            <person name="Vulpe C.D."/>
            <person name="Tuck P."/>
            <person name="Blalock B.J."/>
            <person name="Lin Y.-Y."/>
            <person name="Smith M.E."/>
            <person name="Ochoa-Acuna H."/>
            <person name="Chen M.-J.M."/>
            <person name="Childers C.P."/>
            <person name="Qu J."/>
            <person name="Dugan S."/>
            <person name="Lee S.L."/>
            <person name="Chao H."/>
            <person name="Dinh H."/>
            <person name="Han Y."/>
            <person name="Doddapaneni H."/>
            <person name="Worley K.C."/>
            <person name="Muzny D.M."/>
            <person name="Gibbs R.A."/>
            <person name="Richards S."/>
        </authorList>
    </citation>
    <scope>NUCLEOTIDE SEQUENCE</scope>
    <source>
        <strain evidence="14">HAZT.00-mixed</strain>
        <tissue evidence="14">Whole organism</tissue>
    </source>
</reference>
<dbReference type="OMA" id="GMVPQVW"/>
<evidence type="ECO:0000313" key="15">
    <source>
        <dbReference type="Proteomes" id="UP000694843"/>
    </source>
</evidence>
<feature type="transmembrane region" description="Helical" evidence="13">
    <location>
        <begin position="40"/>
        <end position="65"/>
    </location>
</feature>
<reference evidence="14" key="1">
    <citation type="submission" date="2014-08" db="EMBL/GenBank/DDBJ databases">
        <authorList>
            <person name="Murali S."/>
            <person name="Richards S."/>
            <person name="Bandaranaike D."/>
            <person name="Bellair M."/>
            <person name="Blankenburg K."/>
            <person name="Chao H."/>
            <person name="Dinh H."/>
            <person name="Doddapaneni H."/>
            <person name="Dugan-Rocha S."/>
            <person name="Elkadiri S."/>
            <person name="Gnanaolivu R."/>
            <person name="Hughes D."/>
            <person name="Lee S."/>
            <person name="Li M."/>
            <person name="Ming W."/>
            <person name="Munidasa M."/>
            <person name="Muniz J."/>
            <person name="Nguyen L."/>
            <person name="Osuji N."/>
            <person name="Pu L.-L."/>
            <person name="Puazo M."/>
            <person name="Skinner E."/>
            <person name="Qu C."/>
            <person name="Quiroz J."/>
            <person name="Raj R."/>
            <person name="Weissenberger G."/>
            <person name="Xin Y."/>
            <person name="Zou X."/>
            <person name="Han Y."/>
            <person name="Worley K."/>
            <person name="Muzny D."/>
            <person name="Gibbs R."/>
        </authorList>
    </citation>
    <scope>NUCLEOTIDE SEQUENCE</scope>
    <source>
        <strain evidence="14">HAZT.00-mixed</strain>
        <tissue evidence="14">Whole organism</tissue>
    </source>
</reference>
<dbReference type="Proteomes" id="UP000694843">
    <property type="component" value="Unplaced"/>
</dbReference>
<keyword evidence="7 13" id="KW-0949">S-adenosyl-L-methionine</keyword>
<feature type="transmembrane region" description="Helical" evidence="13">
    <location>
        <begin position="100"/>
        <end position="118"/>
    </location>
</feature>
<dbReference type="InterPro" id="IPR025770">
    <property type="entry name" value="PPMT_MeTrfase"/>
</dbReference>
<dbReference type="GO" id="GO:0004671">
    <property type="term" value="F:protein C-terminal S-isoprenylcysteine carboxyl O-methyltransferase activity"/>
    <property type="evidence" value="ECO:0007669"/>
    <property type="project" value="UniProtKB-EC"/>
</dbReference>
<evidence type="ECO:0000313" key="16">
    <source>
        <dbReference type="RefSeq" id="XP_018010310.1"/>
    </source>
</evidence>
<dbReference type="EC" id="2.1.1.100" evidence="4 13"/>
<accession>A0A6A0HC13</accession>
<keyword evidence="10 13" id="KW-0472">Membrane</keyword>
<keyword evidence="6" id="KW-0808">Transferase</keyword>
<dbReference type="GO" id="GO:0032259">
    <property type="term" value="P:methylation"/>
    <property type="evidence" value="ECO:0007669"/>
    <property type="project" value="UniProtKB-KW"/>
</dbReference>
<gene>
    <name evidence="16" type="primary">LOC108667756</name>
    <name evidence="14" type="ORF">HAZT_HAZT010110</name>
</gene>
<evidence type="ECO:0000256" key="12">
    <source>
        <dbReference type="ARBA" id="ARBA00023656"/>
    </source>
</evidence>
<dbReference type="Proteomes" id="UP000711488">
    <property type="component" value="Unassembled WGS sequence"/>
</dbReference>
<dbReference type="GO" id="GO:0005789">
    <property type="term" value="C:endoplasmic reticulum membrane"/>
    <property type="evidence" value="ECO:0007669"/>
    <property type="project" value="UniProtKB-SubCell"/>
</dbReference>
<evidence type="ECO:0000256" key="8">
    <source>
        <dbReference type="ARBA" id="ARBA00022692"/>
    </source>
</evidence>
<keyword evidence="5 13" id="KW-0489">Methyltransferase</keyword>
<dbReference type="PROSITE" id="PS51564">
    <property type="entry name" value="SAM_ICMT"/>
    <property type="match status" value="1"/>
</dbReference>
<reference evidence="14" key="2">
    <citation type="journal article" date="2018" name="Environ. Sci. Technol.">
        <title>The Toxicogenome of Hyalella azteca: A Model for Sediment Ecotoxicology and Evolutionary Toxicology.</title>
        <authorList>
            <person name="Poynton H.C."/>
            <person name="Hasenbein S."/>
            <person name="Benoit J.B."/>
            <person name="Sepulveda M.S."/>
            <person name="Poelchau M.F."/>
            <person name="Hughes D.S.T."/>
            <person name="Murali S.C."/>
            <person name="Chen S."/>
            <person name="Glastad K.M."/>
            <person name="Goodisman M.A.D."/>
            <person name="Werren J.H."/>
            <person name="Vineis J.H."/>
            <person name="Bowen J.L."/>
            <person name="Friedrich M."/>
            <person name="Jones J."/>
            <person name="Robertson H.M."/>
            <person name="Feyereisen R."/>
            <person name="Mechler-Hickson A."/>
            <person name="Mathers N."/>
            <person name="Lee C.E."/>
            <person name="Colbourne J.K."/>
            <person name="Biales A."/>
            <person name="Johnston J.S."/>
            <person name="Wellborn G.A."/>
            <person name="Rosendale A.J."/>
            <person name="Cridge A.G."/>
            <person name="Munoz-Torres M.C."/>
            <person name="Bain P.A."/>
            <person name="Manny A.R."/>
            <person name="Major K.M."/>
            <person name="Lambert F.N."/>
            <person name="Vulpe C.D."/>
            <person name="Tuck P."/>
            <person name="Blalock B.J."/>
            <person name="Lin Y.Y."/>
            <person name="Smith M.E."/>
            <person name="Ochoa-Acuna H."/>
            <person name="Chen M.M."/>
            <person name="Childers C.P."/>
            <person name="Qu J."/>
            <person name="Dugan S."/>
            <person name="Lee S.L."/>
            <person name="Chao H."/>
            <person name="Dinh H."/>
            <person name="Han Y."/>
            <person name="Doddapaneni H."/>
            <person name="Worley K.C."/>
            <person name="Muzny D.M."/>
            <person name="Gibbs R.A."/>
            <person name="Richards S."/>
        </authorList>
    </citation>
    <scope>NUCLEOTIDE SEQUENCE</scope>
    <source>
        <strain evidence="14">HAZT.00-mixed</strain>
        <tissue evidence="14">Whole organism</tissue>
    </source>
</reference>
<evidence type="ECO:0000256" key="1">
    <source>
        <dbReference type="ARBA" id="ARBA00001450"/>
    </source>
</evidence>
<evidence type="ECO:0000256" key="13">
    <source>
        <dbReference type="RuleBase" id="RU362022"/>
    </source>
</evidence>
<dbReference type="RefSeq" id="XP_018010310.1">
    <property type="nucleotide sequence ID" value="XM_018154821.2"/>
</dbReference>
<protein>
    <recommendedName>
        <fullName evidence="12 13">Protein-S-isoprenylcysteine O-methyltransferase</fullName>
        <ecNumber evidence="4 13">2.1.1.100</ecNumber>
    </recommendedName>
</protein>
<evidence type="ECO:0000256" key="7">
    <source>
        <dbReference type="ARBA" id="ARBA00022691"/>
    </source>
</evidence>
<comment type="subcellular location">
    <subcellularLocation>
        <location evidence="13">Endoplasmic reticulum membrane</location>
        <topology evidence="13">Multi-pass membrane protein</topology>
    </subcellularLocation>
    <subcellularLocation>
        <location evidence="2">Membrane</location>
        <topology evidence="2">Multi-pass membrane protein</topology>
    </subcellularLocation>
</comment>
<comment type="catalytic activity">
    <reaction evidence="1 13">
        <text>[protein]-C-terminal S-[(2E,6E)-farnesyl]-L-cysteine + S-adenosyl-L-methionine = [protein]-C-terminal S-[(2E,6E)-farnesyl]-L-cysteine methyl ester + S-adenosyl-L-homocysteine</text>
        <dbReference type="Rhea" id="RHEA:21672"/>
        <dbReference type="Rhea" id="RHEA-COMP:12125"/>
        <dbReference type="Rhea" id="RHEA-COMP:12126"/>
        <dbReference type="ChEBI" id="CHEBI:57856"/>
        <dbReference type="ChEBI" id="CHEBI:59789"/>
        <dbReference type="ChEBI" id="CHEBI:90510"/>
        <dbReference type="ChEBI" id="CHEBI:90511"/>
        <dbReference type="EC" id="2.1.1.100"/>
    </reaction>
</comment>
<evidence type="ECO:0000256" key="2">
    <source>
        <dbReference type="ARBA" id="ARBA00004141"/>
    </source>
</evidence>
<evidence type="ECO:0000256" key="10">
    <source>
        <dbReference type="ARBA" id="ARBA00023136"/>
    </source>
</evidence>
<feature type="transmembrane region" description="Helical" evidence="13">
    <location>
        <begin position="224"/>
        <end position="252"/>
    </location>
</feature>
<evidence type="ECO:0000256" key="9">
    <source>
        <dbReference type="ARBA" id="ARBA00022989"/>
    </source>
</evidence>
<keyword evidence="13" id="KW-0256">Endoplasmic reticulum</keyword>
<dbReference type="AlphaFoldDB" id="A0A6A0HC13"/>
<evidence type="ECO:0000256" key="11">
    <source>
        <dbReference type="ARBA" id="ARBA00023572"/>
    </source>
</evidence>
<proteinExistence type="inferred from homology"/>
<keyword evidence="15" id="KW-1185">Reference proteome</keyword>
<organism evidence="14">
    <name type="scientific">Hyalella azteca</name>
    <name type="common">Amphipod</name>
    <dbReference type="NCBI Taxonomy" id="294128"/>
    <lineage>
        <taxon>Eukaryota</taxon>
        <taxon>Metazoa</taxon>
        <taxon>Ecdysozoa</taxon>
        <taxon>Arthropoda</taxon>
        <taxon>Crustacea</taxon>
        <taxon>Multicrustacea</taxon>
        <taxon>Malacostraca</taxon>
        <taxon>Eumalacostraca</taxon>
        <taxon>Peracarida</taxon>
        <taxon>Amphipoda</taxon>
        <taxon>Senticaudata</taxon>
        <taxon>Talitrida</taxon>
        <taxon>Talitroidea</taxon>
        <taxon>Hyalellidae</taxon>
        <taxon>Hyalella</taxon>
    </lineage>
</organism>
<dbReference type="Gene3D" id="1.20.120.1630">
    <property type="match status" value="1"/>
</dbReference>
<dbReference type="InterPro" id="IPR007269">
    <property type="entry name" value="ICMT_MeTrfase"/>
</dbReference>
<evidence type="ECO:0000256" key="4">
    <source>
        <dbReference type="ARBA" id="ARBA00012151"/>
    </source>
</evidence>
<keyword evidence="9 13" id="KW-1133">Transmembrane helix</keyword>
<dbReference type="PANTHER" id="PTHR12714:SF9">
    <property type="entry name" value="PROTEIN-S-ISOPRENYLCYSTEINE O-METHYLTRANSFERASE"/>
    <property type="match status" value="1"/>
</dbReference>